<feature type="region of interest" description="Disordered" evidence="1">
    <location>
        <begin position="1"/>
        <end position="20"/>
    </location>
</feature>
<reference evidence="3 4" key="1">
    <citation type="journal article" date="2018" name="BMC Genomics">
        <title>Genomic evidence for intraspecific hybridization in a clonal and extremely halotolerant yeast.</title>
        <authorList>
            <person name="Gostincar C."/>
            <person name="Stajich J.E."/>
            <person name="Zupancic J."/>
            <person name="Zalar P."/>
            <person name="Gunde-Cimerman N."/>
        </authorList>
    </citation>
    <scope>NUCLEOTIDE SEQUENCE [LARGE SCALE GENOMIC DNA]</scope>
    <source>
        <strain evidence="3 4">EXF-151</strain>
    </source>
</reference>
<accession>A0A3M7CDJ5</accession>
<name>A0A3M7CDJ5_HORWE</name>
<gene>
    <name evidence="3" type="ORF">D0865_07321</name>
</gene>
<dbReference type="Proteomes" id="UP000270230">
    <property type="component" value="Unassembled WGS sequence"/>
</dbReference>
<dbReference type="AlphaFoldDB" id="A0A3M7CDJ5"/>
<keyword evidence="2" id="KW-0472">Membrane</keyword>
<keyword evidence="2" id="KW-0812">Transmembrane</keyword>
<dbReference type="OrthoDB" id="4771706at2759"/>
<organism evidence="3 4">
    <name type="scientific">Hortaea werneckii</name>
    <name type="common">Black yeast</name>
    <name type="synonym">Cladosporium werneckii</name>
    <dbReference type="NCBI Taxonomy" id="91943"/>
    <lineage>
        <taxon>Eukaryota</taxon>
        <taxon>Fungi</taxon>
        <taxon>Dikarya</taxon>
        <taxon>Ascomycota</taxon>
        <taxon>Pezizomycotina</taxon>
        <taxon>Dothideomycetes</taxon>
        <taxon>Dothideomycetidae</taxon>
        <taxon>Mycosphaerellales</taxon>
        <taxon>Teratosphaeriaceae</taxon>
        <taxon>Hortaea</taxon>
    </lineage>
</organism>
<evidence type="ECO:0000313" key="3">
    <source>
        <dbReference type="EMBL" id="RMY49737.1"/>
    </source>
</evidence>
<evidence type="ECO:0000256" key="2">
    <source>
        <dbReference type="SAM" id="Phobius"/>
    </source>
</evidence>
<dbReference type="VEuPathDB" id="FungiDB:BTJ68_08579"/>
<comment type="caution">
    <text evidence="3">The sequence shown here is derived from an EMBL/GenBank/DDBJ whole genome shotgun (WGS) entry which is preliminary data.</text>
</comment>
<proteinExistence type="predicted"/>
<dbReference type="EMBL" id="QWIN01000571">
    <property type="protein sequence ID" value="RMY49737.1"/>
    <property type="molecule type" value="Genomic_DNA"/>
</dbReference>
<feature type="transmembrane region" description="Helical" evidence="2">
    <location>
        <begin position="149"/>
        <end position="168"/>
    </location>
</feature>
<keyword evidence="2" id="KW-1133">Transmembrane helix</keyword>
<feature type="transmembrane region" description="Helical" evidence="2">
    <location>
        <begin position="125"/>
        <end position="143"/>
    </location>
</feature>
<sequence length="197" mass="21790">MASKDTCSEPSSLEAQPKDEEHLPVYYSSGQADSNTLPASQAFAEEIRQFIIHVLVSRRQLPIYHARRVAARWNVGSGLELRTYPASMYSELFGSEDGWILYKEIKPMIDAETQKKAIDRYGPDTTILALFGYFVTCIAFISLNKDSLSFMMGLLGMLVSGLGLVMMIKMAVSARSSGEKAIGDLQKAAERANARHS</sequence>
<evidence type="ECO:0000256" key="1">
    <source>
        <dbReference type="SAM" id="MobiDB-lite"/>
    </source>
</evidence>
<evidence type="ECO:0000313" key="4">
    <source>
        <dbReference type="Proteomes" id="UP000270230"/>
    </source>
</evidence>
<protein>
    <submittedName>
        <fullName evidence="3">Uncharacterized protein</fullName>
    </submittedName>
</protein>